<dbReference type="InterPro" id="IPR013784">
    <property type="entry name" value="Carb-bd-like_fold"/>
</dbReference>
<sequence>MKTIIHIVILIFLLMLTGCVQETHTKTIKFKLDMRQVKSSADVGVRGTTKPLSWGKTFYLTDTDNDSIYEGIIELNSANFGIEFKFVNQNDQFELQDQNNRTIKFEYKPETMLYEAVFNNPYGKTSLLK</sequence>
<dbReference type="AlphaFoldDB" id="A0A1H9G165"/>
<evidence type="ECO:0000313" key="1">
    <source>
        <dbReference type="EMBL" id="SEQ43834.1"/>
    </source>
</evidence>
<proteinExistence type="predicted"/>
<dbReference type="GO" id="GO:0030246">
    <property type="term" value="F:carbohydrate binding"/>
    <property type="evidence" value="ECO:0007669"/>
    <property type="project" value="InterPro"/>
</dbReference>
<dbReference type="RefSeq" id="WP_143064754.1">
    <property type="nucleotide sequence ID" value="NZ_FOFN01000002.1"/>
</dbReference>
<dbReference type="STRING" id="419940.SAMN05421824_1644"/>
<dbReference type="InterPro" id="IPR013783">
    <property type="entry name" value="Ig-like_fold"/>
</dbReference>
<dbReference type="EMBL" id="FOFN01000002">
    <property type="protein sequence ID" value="SEQ43834.1"/>
    <property type="molecule type" value="Genomic_DNA"/>
</dbReference>
<dbReference type="SUPFAM" id="SSF49452">
    <property type="entry name" value="Starch-binding domain-like"/>
    <property type="match status" value="1"/>
</dbReference>
<gene>
    <name evidence="1" type="ORF">SAMN05421824_1644</name>
</gene>
<keyword evidence="2" id="KW-1185">Reference proteome</keyword>
<dbReference type="Proteomes" id="UP000198999">
    <property type="component" value="Unassembled WGS sequence"/>
</dbReference>
<dbReference type="OrthoDB" id="883826at2"/>
<dbReference type="Gene3D" id="2.60.40.10">
    <property type="entry name" value="Immunoglobulins"/>
    <property type="match status" value="1"/>
</dbReference>
<accession>A0A1H9G165</accession>
<organism evidence="1 2">
    <name type="scientific">Hyunsoonleella jejuensis</name>
    <dbReference type="NCBI Taxonomy" id="419940"/>
    <lineage>
        <taxon>Bacteria</taxon>
        <taxon>Pseudomonadati</taxon>
        <taxon>Bacteroidota</taxon>
        <taxon>Flavobacteriia</taxon>
        <taxon>Flavobacteriales</taxon>
        <taxon>Flavobacteriaceae</taxon>
    </lineage>
</organism>
<dbReference type="PROSITE" id="PS51257">
    <property type="entry name" value="PROKAR_LIPOPROTEIN"/>
    <property type="match status" value="1"/>
</dbReference>
<protein>
    <submittedName>
        <fullName evidence="1">Uncharacterized protein</fullName>
    </submittedName>
</protein>
<name>A0A1H9G165_9FLAO</name>
<evidence type="ECO:0000313" key="2">
    <source>
        <dbReference type="Proteomes" id="UP000198999"/>
    </source>
</evidence>
<reference evidence="1 2" key="1">
    <citation type="submission" date="2016-10" db="EMBL/GenBank/DDBJ databases">
        <authorList>
            <person name="de Groot N.N."/>
        </authorList>
    </citation>
    <scope>NUCLEOTIDE SEQUENCE [LARGE SCALE GENOMIC DNA]</scope>
    <source>
        <strain evidence="1 2">DSM 21035</strain>
    </source>
</reference>